<feature type="domain" description="ABC transporter" evidence="7">
    <location>
        <begin position="5"/>
        <end position="256"/>
    </location>
</feature>
<dbReference type="PANTHER" id="PTHR43297">
    <property type="entry name" value="OLIGOPEPTIDE TRANSPORT ATP-BINDING PROTEIN APPD"/>
    <property type="match status" value="1"/>
</dbReference>
<dbReference type="SMART" id="SM00382">
    <property type="entry name" value="AAA"/>
    <property type="match status" value="1"/>
</dbReference>
<name>A0A381R8I8_9ZZZZ</name>
<dbReference type="GO" id="GO:0005524">
    <property type="term" value="F:ATP binding"/>
    <property type="evidence" value="ECO:0007669"/>
    <property type="project" value="UniProtKB-KW"/>
</dbReference>
<dbReference type="Pfam" id="PF08352">
    <property type="entry name" value="oligo_HPY"/>
    <property type="match status" value="1"/>
</dbReference>
<dbReference type="GO" id="GO:0005886">
    <property type="term" value="C:plasma membrane"/>
    <property type="evidence" value="ECO:0007669"/>
    <property type="project" value="UniProtKB-SubCell"/>
</dbReference>
<dbReference type="FunFam" id="3.40.50.300:FF:000016">
    <property type="entry name" value="Oligopeptide ABC transporter ATP-binding component"/>
    <property type="match status" value="1"/>
</dbReference>
<dbReference type="InterPro" id="IPR050388">
    <property type="entry name" value="ABC_Ni/Peptide_Import"/>
</dbReference>
<keyword evidence="4" id="KW-0547">Nucleotide-binding</keyword>
<evidence type="ECO:0000259" key="7">
    <source>
        <dbReference type="PROSITE" id="PS50893"/>
    </source>
</evidence>
<dbReference type="PROSITE" id="PS00211">
    <property type="entry name" value="ABC_TRANSPORTER_1"/>
    <property type="match status" value="1"/>
</dbReference>
<proteinExistence type="predicted"/>
<keyword evidence="5" id="KW-0067">ATP-binding</keyword>
<keyword evidence="3" id="KW-1003">Cell membrane</keyword>
<keyword evidence="2" id="KW-0813">Transport</keyword>
<dbReference type="CDD" id="cd03257">
    <property type="entry name" value="ABC_NikE_OppD_transporters"/>
    <property type="match status" value="1"/>
</dbReference>
<evidence type="ECO:0000256" key="3">
    <source>
        <dbReference type="ARBA" id="ARBA00022475"/>
    </source>
</evidence>
<dbReference type="InterPro" id="IPR017871">
    <property type="entry name" value="ABC_transporter-like_CS"/>
</dbReference>
<evidence type="ECO:0000256" key="6">
    <source>
        <dbReference type="ARBA" id="ARBA00023136"/>
    </source>
</evidence>
<dbReference type="Pfam" id="PF00005">
    <property type="entry name" value="ABC_tran"/>
    <property type="match status" value="1"/>
</dbReference>
<evidence type="ECO:0000256" key="4">
    <source>
        <dbReference type="ARBA" id="ARBA00022741"/>
    </source>
</evidence>
<dbReference type="InterPro" id="IPR003439">
    <property type="entry name" value="ABC_transporter-like_ATP-bd"/>
</dbReference>
<dbReference type="InterPro" id="IPR013563">
    <property type="entry name" value="Oligopep_ABC_C"/>
</dbReference>
<evidence type="ECO:0000256" key="5">
    <source>
        <dbReference type="ARBA" id="ARBA00022840"/>
    </source>
</evidence>
<dbReference type="SUPFAM" id="SSF52540">
    <property type="entry name" value="P-loop containing nucleoside triphosphate hydrolases"/>
    <property type="match status" value="1"/>
</dbReference>
<dbReference type="EMBL" id="UINC01001751">
    <property type="protein sequence ID" value="SUZ88045.1"/>
    <property type="molecule type" value="Genomic_DNA"/>
</dbReference>
<evidence type="ECO:0000256" key="2">
    <source>
        <dbReference type="ARBA" id="ARBA00022448"/>
    </source>
</evidence>
<dbReference type="InterPro" id="IPR027417">
    <property type="entry name" value="P-loop_NTPase"/>
</dbReference>
<protein>
    <recommendedName>
        <fullName evidence="7">ABC transporter domain-containing protein</fullName>
    </recommendedName>
</protein>
<evidence type="ECO:0000256" key="1">
    <source>
        <dbReference type="ARBA" id="ARBA00004202"/>
    </source>
</evidence>
<dbReference type="PANTHER" id="PTHR43297:SF2">
    <property type="entry name" value="DIPEPTIDE TRANSPORT ATP-BINDING PROTEIN DPPD"/>
    <property type="match status" value="1"/>
</dbReference>
<sequence>MTTLLEVKDLKTHFFTSDGVVKAVDGVSYDLNEGETLGLVGESGCGKSVSALSVMRLIPDPPGKIIDGQILLDGEDILKIGMEDMREVRGAKIAMVFQEPMTSLNPVLTVERQLTETLQLHMGMSKVESQRESVNLLTRVGIPDPESRIKQYPHQFSGGMRQRVMIAMALSCNPRLIIADEPTTALDVTIQAQILDLMKALTTEFGVALIVITHNLGVVARYADRVNIMYAGKVIERGNAHEIYSNPRHPYTVGLLRSVPRLDLPRKAKLDPIEGQPPDLINLPQGCSFRERCRWAIDKCAMDTPELVEIGEGHLSACFRPEELGPEAIDFLNAAETG</sequence>
<dbReference type="NCBIfam" id="TIGR01727">
    <property type="entry name" value="oligo_HPY"/>
    <property type="match status" value="1"/>
</dbReference>
<dbReference type="InterPro" id="IPR003593">
    <property type="entry name" value="AAA+_ATPase"/>
</dbReference>
<reference evidence="8" key="1">
    <citation type="submission" date="2018-05" db="EMBL/GenBank/DDBJ databases">
        <authorList>
            <person name="Lanie J.A."/>
            <person name="Ng W.-L."/>
            <person name="Kazmierczak K.M."/>
            <person name="Andrzejewski T.M."/>
            <person name="Davidsen T.M."/>
            <person name="Wayne K.J."/>
            <person name="Tettelin H."/>
            <person name="Glass J.I."/>
            <person name="Rusch D."/>
            <person name="Podicherti R."/>
            <person name="Tsui H.-C.T."/>
            <person name="Winkler M.E."/>
        </authorList>
    </citation>
    <scope>NUCLEOTIDE SEQUENCE</scope>
</reference>
<keyword evidence="6" id="KW-0472">Membrane</keyword>
<dbReference type="AlphaFoldDB" id="A0A381R8I8"/>
<accession>A0A381R8I8</accession>
<evidence type="ECO:0000313" key="8">
    <source>
        <dbReference type="EMBL" id="SUZ88045.1"/>
    </source>
</evidence>
<dbReference type="Gene3D" id="3.40.50.300">
    <property type="entry name" value="P-loop containing nucleotide triphosphate hydrolases"/>
    <property type="match status" value="1"/>
</dbReference>
<dbReference type="GO" id="GO:0016887">
    <property type="term" value="F:ATP hydrolysis activity"/>
    <property type="evidence" value="ECO:0007669"/>
    <property type="project" value="InterPro"/>
</dbReference>
<comment type="subcellular location">
    <subcellularLocation>
        <location evidence="1">Cell membrane</location>
        <topology evidence="1">Peripheral membrane protein</topology>
    </subcellularLocation>
</comment>
<dbReference type="GO" id="GO:0015833">
    <property type="term" value="P:peptide transport"/>
    <property type="evidence" value="ECO:0007669"/>
    <property type="project" value="InterPro"/>
</dbReference>
<organism evidence="8">
    <name type="scientific">marine metagenome</name>
    <dbReference type="NCBI Taxonomy" id="408172"/>
    <lineage>
        <taxon>unclassified sequences</taxon>
        <taxon>metagenomes</taxon>
        <taxon>ecological metagenomes</taxon>
    </lineage>
</organism>
<dbReference type="PROSITE" id="PS50893">
    <property type="entry name" value="ABC_TRANSPORTER_2"/>
    <property type="match status" value="1"/>
</dbReference>
<gene>
    <name evidence="8" type="ORF">METZ01_LOCUS40899</name>
</gene>